<dbReference type="InterPro" id="IPR029068">
    <property type="entry name" value="Glyas_Bleomycin-R_OHBP_Dase"/>
</dbReference>
<name>A0A382N4S7_9ZZZZ</name>
<dbReference type="SUPFAM" id="SSF54593">
    <property type="entry name" value="Glyoxalase/Bleomycin resistance protein/Dihydroxybiphenyl dioxygenase"/>
    <property type="match status" value="1"/>
</dbReference>
<evidence type="ECO:0000259" key="2">
    <source>
        <dbReference type="PROSITE" id="PS51819"/>
    </source>
</evidence>
<dbReference type="InterPro" id="IPR051785">
    <property type="entry name" value="MMCE/EMCE_epimerase"/>
</dbReference>
<dbReference type="GO" id="GO:0046872">
    <property type="term" value="F:metal ion binding"/>
    <property type="evidence" value="ECO:0007669"/>
    <property type="project" value="UniProtKB-KW"/>
</dbReference>
<dbReference type="GO" id="GO:0046491">
    <property type="term" value="P:L-methylmalonyl-CoA metabolic process"/>
    <property type="evidence" value="ECO:0007669"/>
    <property type="project" value="TreeGrafter"/>
</dbReference>
<evidence type="ECO:0000313" key="3">
    <source>
        <dbReference type="EMBL" id="SVC56184.1"/>
    </source>
</evidence>
<protein>
    <recommendedName>
        <fullName evidence="2">VOC domain-containing protein</fullName>
    </recommendedName>
</protein>
<organism evidence="3">
    <name type="scientific">marine metagenome</name>
    <dbReference type="NCBI Taxonomy" id="408172"/>
    <lineage>
        <taxon>unclassified sequences</taxon>
        <taxon>metagenomes</taxon>
        <taxon>ecological metagenomes</taxon>
    </lineage>
</organism>
<accession>A0A382N4S7</accession>
<keyword evidence="1" id="KW-0479">Metal-binding</keyword>
<dbReference type="InterPro" id="IPR037523">
    <property type="entry name" value="VOC_core"/>
</dbReference>
<dbReference type="Pfam" id="PF00903">
    <property type="entry name" value="Glyoxalase"/>
    <property type="match status" value="1"/>
</dbReference>
<dbReference type="AlphaFoldDB" id="A0A382N4S7"/>
<evidence type="ECO:0000256" key="1">
    <source>
        <dbReference type="ARBA" id="ARBA00022723"/>
    </source>
</evidence>
<dbReference type="PROSITE" id="PS51819">
    <property type="entry name" value="VOC"/>
    <property type="match status" value="1"/>
</dbReference>
<dbReference type="PANTHER" id="PTHR43048">
    <property type="entry name" value="METHYLMALONYL-COA EPIMERASE"/>
    <property type="match status" value="1"/>
</dbReference>
<dbReference type="EMBL" id="UINC01098009">
    <property type="protein sequence ID" value="SVC56184.1"/>
    <property type="molecule type" value="Genomic_DNA"/>
</dbReference>
<feature type="domain" description="VOC" evidence="2">
    <location>
        <begin position="4"/>
        <end position="146"/>
    </location>
</feature>
<proteinExistence type="predicted"/>
<dbReference type="Gene3D" id="3.10.180.10">
    <property type="entry name" value="2,3-Dihydroxybiphenyl 1,2-Dioxygenase, domain 1"/>
    <property type="match status" value="1"/>
</dbReference>
<reference evidence="3" key="1">
    <citation type="submission" date="2018-05" db="EMBL/GenBank/DDBJ databases">
        <authorList>
            <person name="Lanie J.A."/>
            <person name="Ng W.-L."/>
            <person name="Kazmierczak K.M."/>
            <person name="Andrzejewski T.M."/>
            <person name="Davidsen T.M."/>
            <person name="Wayne K.J."/>
            <person name="Tettelin H."/>
            <person name="Glass J.I."/>
            <person name="Rusch D."/>
            <person name="Podicherti R."/>
            <person name="Tsui H.-C.T."/>
            <person name="Winkler M.E."/>
        </authorList>
    </citation>
    <scope>NUCLEOTIDE SEQUENCE</scope>
</reference>
<dbReference type="InterPro" id="IPR004360">
    <property type="entry name" value="Glyas_Fos-R_dOase_dom"/>
</dbReference>
<dbReference type="PANTHER" id="PTHR43048:SF6">
    <property type="entry name" value="BLR8189 PROTEIN"/>
    <property type="match status" value="1"/>
</dbReference>
<gene>
    <name evidence="3" type="ORF">METZ01_LOCUS309038</name>
</gene>
<sequence>MINGIHHVAISTPDLNRLVDFYKDVLGFEIVYETSWKKREIIDQIVGLKDSAARSVMLRAHNTHIEIFEYSAPEPARGDPNRPVCDHGYTHLCFDVIDIDAEYQRLLNAGIKFHTPPPKSDQLGSGTIRATYGRDPDGNVIELQEVLDPSSPIKLKN</sequence>
<dbReference type="GO" id="GO:0004493">
    <property type="term" value="F:methylmalonyl-CoA epimerase activity"/>
    <property type="evidence" value="ECO:0007669"/>
    <property type="project" value="TreeGrafter"/>
</dbReference>